<dbReference type="GO" id="GO:0015031">
    <property type="term" value="P:protein transport"/>
    <property type="evidence" value="ECO:0007669"/>
    <property type="project" value="UniProtKB-KW"/>
</dbReference>
<keyword evidence="3" id="KW-0813">Transport</keyword>
<keyword evidence="7" id="KW-0653">Protein transport</keyword>
<feature type="chain" id="PRO_5011433450" evidence="11">
    <location>
        <begin position="24"/>
        <end position="264"/>
    </location>
</feature>
<keyword evidence="14" id="KW-1185">Reference proteome</keyword>
<reference evidence="14" key="1">
    <citation type="submission" date="2016-10" db="EMBL/GenBank/DDBJ databases">
        <authorList>
            <person name="Varghese N."/>
            <person name="Submissions S."/>
        </authorList>
    </citation>
    <scope>NUCLEOTIDE SEQUENCE [LARGE SCALE GENOMIC DNA]</scope>
    <source>
        <strain evidence="14">CGMCC 1.8975</strain>
    </source>
</reference>
<dbReference type="GO" id="GO:0055085">
    <property type="term" value="P:transmembrane transport"/>
    <property type="evidence" value="ECO:0007669"/>
    <property type="project" value="InterPro"/>
</dbReference>
<evidence type="ECO:0000313" key="13">
    <source>
        <dbReference type="EMBL" id="SDY53024.1"/>
    </source>
</evidence>
<dbReference type="Gene3D" id="3.30.1150.10">
    <property type="match status" value="2"/>
</dbReference>
<dbReference type="PANTHER" id="PTHR33446:SF2">
    <property type="entry name" value="PROTEIN TONB"/>
    <property type="match status" value="1"/>
</dbReference>
<keyword evidence="8" id="KW-1133">Transmembrane helix</keyword>
<dbReference type="NCBIfam" id="TIGR01352">
    <property type="entry name" value="tonB_Cterm"/>
    <property type="match status" value="2"/>
</dbReference>
<feature type="region of interest" description="Disordered" evidence="10">
    <location>
        <begin position="143"/>
        <end position="162"/>
    </location>
</feature>
<dbReference type="Pfam" id="PF03544">
    <property type="entry name" value="TonB_C"/>
    <property type="match status" value="2"/>
</dbReference>
<name>A0A1H3KN54_9BACT</name>
<evidence type="ECO:0000256" key="4">
    <source>
        <dbReference type="ARBA" id="ARBA00022475"/>
    </source>
</evidence>
<evidence type="ECO:0000313" key="14">
    <source>
        <dbReference type="Proteomes" id="UP000199249"/>
    </source>
</evidence>
<dbReference type="InterPro" id="IPR037682">
    <property type="entry name" value="TonB_C"/>
</dbReference>
<evidence type="ECO:0000256" key="10">
    <source>
        <dbReference type="SAM" id="MobiDB-lite"/>
    </source>
</evidence>
<keyword evidence="4" id="KW-1003">Cell membrane</keyword>
<evidence type="ECO:0000256" key="3">
    <source>
        <dbReference type="ARBA" id="ARBA00022448"/>
    </source>
</evidence>
<dbReference type="OrthoDB" id="1039448at2"/>
<evidence type="ECO:0000256" key="2">
    <source>
        <dbReference type="ARBA" id="ARBA00006555"/>
    </source>
</evidence>
<dbReference type="EMBL" id="FNOV01000009">
    <property type="protein sequence ID" value="SDY53024.1"/>
    <property type="molecule type" value="Genomic_DNA"/>
</dbReference>
<evidence type="ECO:0000256" key="9">
    <source>
        <dbReference type="ARBA" id="ARBA00023136"/>
    </source>
</evidence>
<keyword evidence="11" id="KW-0732">Signal</keyword>
<evidence type="ECO:0000256" key="7">
    <source>
        <dbReference type="ARBA" id="ARBA00022927"/>
    </source>
</evidence>
<gene>
    <name evidence="13" type="ORF">SAMN04488069_109183</name>
</gene>
<dbReference type="AlphaFoldDB" id="A0A1H3KN54"/>
<dbReference type="SUPFAM" id="SSF74653">
    <property type="entry name" value="TolA/TonB C-terminal domain"/>
    <property type="match status" value="2"/>
</dbReference>
<keyword evidence="5" id="KW-0997">Cell inner membrane</keyword>
<feature type="domain" description="TonB C-terminal" evidence="12">
    <location>
        <begin position="50"/>
        <end position="146"/>
    </location>
</feature>
<evidence type="ECO:0000256" key="1">
    <source>
        <dbReference type="ARBA" id="ARBA00004383"/>
    </source>
</evidence>
<accession>A0A1H3KN54</accession>
<dbReference type="GO" id="GO:0098797">
    <property type="term" value="C:plasma membrane protein complex"/>
    <property type="evidence" value="ECO:0007669"/>
    <property type="project" value="TreeGrafter"/>
</dbReference>
<evidence type="ECO:0000259" key="12">
    <source>
        <dbReference type="PROSITE" id="PS52015"/>
    </source>
</evidence>
<evidence type="ECO:0000256" key="8">
    <source>
        <dbReference type="ARBA" id="ARBA00022989"/>
    </source>
</evidence>
<proteinExistence type="inferred from homology"/>
<dbReference type="GO" id="GO:0031992">
    <property type="term" value="F:energy transducer activity"/>
    <property type="evidence" value="ECO:0007669"/>
    <property type="project" value="TreeGrafter"/>
</dbReference>
<dbReference type="PROSITE" id="PS52015">
    <property type="entry name" value="TONB_CTD"/>
    <property type="match status" value="2"/>
</dbReference>
<organism evidence="13 14">
    <name type="scientific">Hymenobacter psychrophilus</name>
    <dbReference type="NCBI Taxonomy" id="651662"/>
    <lineage>
        <taxon>Bacteria</taxon>
        <taxon>Pseudomonadati</taxon>
        <taxon>Bacteroidota</taxon>
        <taxon>Cytophagia</taxon>
        <taxon>Cytophagales</taxon>
        <taxon>Hymenobacteraceae</taxon>
        <taxon>Hymenobacter</taxon>
    </lineage>
</organism>
<protein>
    <submittedName>
        <fullName evidence="13">Protein TonB</fullName>
    </submittedName>
</protein>
<evidence type="ECO:0000256" key="5">
    <source>
        <dbReference type="ARBA" id="ARBA00022519"/>
    </source>
</evidence>
<keyword evidence="9" id="KW-0472">Membrane</keyword>
<feature type="domain" description="TonB C-terminal" evidence="12">
    <location>
        <begin position="175"/>
        <end position="264"/>
    </location>
</feature>
<evidence type="ECO:0000256" key="6">
    <source>
        <dbReference type="ARBA" id="ARBA00022692"/>
    </source>
</evidence>
<comment type="subcellular location">
    <subcellularLocation>
        <location evidence="1">Cell inner membrane</location>
        <topology evidence="1">Single-pass membrane protein</topology>
        <orientation evidence="1">Periplasmic side</orientation>
    </subcellularLocation>
</comment>
<dbReference type="STRING" id="651662.SAMN04488069_109183"/>
<dbReference type="InterPro" id="IPR051045">
    <property type="entry name" value="TonB-dependent_transducer"/>
</dbReference>
<dbReference type="Proteomes" id="UP000199249">
    <property type="component" value="Unassembled WGS sequence"/>
</dbReference>
<dbReference type="RefSeq" id="WP_092741403.1">
    <property type="nucleotide sequence ID" value="NZ_FNOV01000009.1"/>
</dbReference>
<keyword evidence="6" id="KW-0812">Transmembrane</keyword>
<dbReference type="InterPro" id="IPR006260">
    <property type="entry name" value="TonB/TolA_C"/>
</dbReference>
<evidence type="ECO:0000256" key="11">
    <source>
        <dbReference type="SAM" id="SignalP"/>
    </source>
</evidence>
<comment type="similarity">
    <text evidence="2">Belongs to the TonB family.</text>
</comment>
<feature type="signal peptide" evidence="11">
    <location>
        <begin position="1"/>
        <end position="23"/>
    </location>
</feature>
<sequence>MNYYFRFLLLGLLSNGILAPAAAQQKLKYPKAPPASEIYDAVEKPAQPAGGLEAFGQYLVENQQYPTAALQAGAQGTVTVTFVIERTGSISNVAVVQPLHPLLDVEAIRLIKAAPRWTPAQHRGGVVRQRVTVPISFQIPGDAPAAPAAGTPAAPSTAGATTQVVSADQPARPVGGTEAFFEWIQQNQKYPALALQRKVEGRVMMEFIIEKDGSLTGIKPIKPLGSGLDEEAVRLLKAAPKWEPALYKGQPVKQKMVLPVVFSL</sequence>
<dbReference type="PANTHER" id="PTHR33446">
    <property type="entry name" value="PROTEIN TONB-RELATED"/>
    <property type="match status" value="1"/>
</dbReference>